<dbReference type="InterPro" id="IPR028375">
    <property type="entry name" value="KA1/Ssp2_C"/>
</dbReference>
<evidence type="ECO:0000256" key="4">
    <source>
        <dbReference type="ARBA" id="ARBA00012513"/>
    </source>
</evidence>
<feature type="transmembrane region" description="Helical" evidence="18">
    <location>
        <begin position="300"/>
        <end position="319"/>
    </location>
</feature>
<evidence type="ECO:0000259" key="20">
    <source>
        <dbReference type="PROSITE" id="PS50850"/>
    </source>
</evidence>
<dbReference type="Pfam" id="PF07690">
    <property type="entry name" value="MFS_1"/>
    <property type="match status" value="1"/>
</dbReference>
<feature type="transmembrane region" description="Helical" evidence="18">
    <location>
        <begin position="430"/>
        <end position="455"/>
    </location>
</feature>
<dbReference type="Pfam" id="PF08587">
    <property type="entry name" value="UBA_2"/>
    <property type="match status" value="1"/>
</dbReference>
<dbReference type="InterPro" id="IPR008271">
    <property type="entry name" value="Ser/Thr_kinase_AS"/>
</dbReference>
<dbReference type="FunFam" id="1.10.8.10:FF:000069">
    <property type="entry name" value="Non-specific serine/threonine protein kinase"/>
    <property type="match status" value="1"/>
</dbReference>
<evidence type="ECO:0000256" key="15">
    <source>
        <dbReference type="ARBA" id="ARBA00048679"/>
    </source>
</evidence>
<dbReference type="FunFam" id="1.20.1250.20:FF:000399">
    <property type="entry name" value="MFS general substrate transporter"/>
    <property type="match status" value="1"/>
</dbReference>
<dbReference type="Pfam" id="PF00069">
    <property type="entry name" value="Pkinase"/>
    <property type="match status" value="1"/>
</dbReference>
<dbReference type="GO" id="GO:0022857">
    <property type="term" value="F:transmembrane transporter activity"/>
    <property type="evidence" value="ECO:0007669"/>
    <property type="project" value="InterPro"/>
</dbReference>
<evidence type="ECO:0000256" key="8">
    <source>
        <dbReference type="ARBA" id="ARBA00022741"/>
    </source>
</evidence>
<keyword evidence="12" id="KW-0539">Nucleus</keyword>
<keyword evidence="9" id="KW-0418">Kinase</keyword>
<dbReference type="InterPro" id="IPR011009">
    <property type="entry name" value="Kinase-like_dom_sf"/>
</dbReference>
<comment type="caution">
    <text evidence="21">The sequence shown here is derived from an EMBL/GenBank/DDBJ whole genome shotgun (WGS) entry which is preliminary data.</text>
</comment>
<feature type="region of interest" description="Disordered" evidence="17">
    <location>
        <begin position="1346"/>
        <end position="1366"/>
    </location>
</feature>
<keyword evidence="18" id="KW-1133">Transmembrane helix</keyword>
<keyword evidence="18" id="KW-0812">Transmembrane</keyword>
<evidence type="ECO:0000256" key="1">
    <source>
        <dbReference type="ARBA" id="ARBA00004123"/>
    </source>
</evidence>
<reference evidence="21 22" key="1">
    <citation type="journal article" date="2016" name="Sci. Rep.">
        <title>Draft genome sequencing and secretome analysis of fungal phytopathogen Ascochyta rabiei provides insight into the necrotrophic effector repertoire.</title>
        <authorList>
            <person name="Verma S."/>
            <person name="Gazara R.K."/>
            <person name="Nizam S."/>
            <person name="Parween S."/>
            <person name="Chattopadhyay D."/>
            <person name="Verma P.K."/>
        </authorList>
    </citation>
    <scope>NUCLEOTIDE SEQUENCE [LARGE SCALE GENOMIC DNA]</scope>
    <source>
        <strain evidence="21 22">ArDII</strain>
    </source>
</reference>
<dbReference type="STRING" id="5454.A0A162WG43"/>
<dbReference type="Gene3D" id="1.10.8.10">
    <property type="entry name" value="DNA helicase RuvA subunit, C-terminal domain"/>
    <property type="match status" value="1"/>
</dbReference>
<dbReference type="SUPFAM" id="SSF103243">
    <property type="entry name" value="KA1-like"/>
    <property type="match status" value="1"/>
</dbReference>
<dbReference type="GO" id="GO:0004674">
    <property type="term" value="F:protein serine/threonine kinase activity"/>
    <property type="evidence" value="ECO:0007669"/>
    <property type="project" value="UniProtKB-KW"/>
</dbReference>
<dbReference type="PANTHER" id="PTHR24346">
    <property type="entry name" value="MAP/MICROTUBULE AFFINITY-REGULATING KINASE"/>
    <property type="match status" value="1"/>
</dbReference>
<evidence type="ECO:0000256" key="16">
    <source>
        <dbReference type="PROSITE-ProRule" id="PRU10141"/>
    </source>
</evidence>
<feature type="transmembrane region" description="Helical" evidence="18">
    <location>
        <begin position="188"/>
        <end position="206"/>
    </location>
</feature>
<dbReference type="SUPFAM" id="SSF56112">
    <property type="entry name" value="Protein kinase-like (PK-like)"/>
    <property type="match status" value="1"/>
</dbReference>
<keyword evidence="11 18" id="KW-0472">Membrane</keyword>
<evidence type="ECO:0000256" key="14">
    <source>
        <dbReference type="ARBA" id="ARBA00047899"/>
    </source>
</evidence>
<organism evidence="21 22">
    <name type="scientific">Didymella rabiei</name>
    <name type="common">Chickpea ascochyta blight fungus</name>
    <name type="synonym">Mycosphaerella rabiei</name>
    <dbReference type="NCBI Taxonomy" id="5454"/>
    <lineage>
        <taxon>Eukaryota</taxon>
        <taxon>Fungi</taxon>
        <taxon>Dikarya</taxon>
        <taxon>Ascomycota</taxon>
        <taxon>Pezizomycotina</taxon>
        <taxon>Dothideomycetes</taxon>
        <taxon>Pleosporomycetidae</taxon>
        <taxon>Pleosporales</taxon>
        <taxon>Pleosporineae</taxon>
        <taxon>Didymellaceae</taxon>
        <taxon>Ascochyta</taxon>
    </lineage>
</organism>
<name>A0A162WG43_DIDRA</name>
<feature type="compositionally biased region" description="Low complexity" evidence="17">
    <location>
        <begin position="1149"/>
        <end position="1161"/>
    </location>
</feature>
<evidence type="ECO:0000256" key="11">
    <source>
        <dbReference type="ARBA" id="ARBA00023136"/>
    </source>
</evidence>
<dbReference type="FunFam" id="1.20.1250.20:FF:000278">
    <property type="entry name" value="Putative MFS transporter"/>
    <property type="match status" value="1"/>
</dbReference>
<evidence type="ECO:0000256" key="2">
    <source>
        <dbReference type="ARBA" id="ARBA00004141"/>
    </source>
</evidence>
<dbReference type="Gene3D" id="3.30.200.20">
    <property type="entry name" value="Phosphorylase Kinase, domain 1"/>
    <property type="match status" value="1"/>
</dbReference>
<feature type="region of interest" description="Disordered" evidence="17">
    <location>
        <begin position="1136"/>
        <end position="1221"/>
    </location>
</feature>
<dbReference type="Gene3D" id="1.10.510.10">
    <property type="entry name" value="Transferase(Phosphotransferase) domain 1"/>
    <property type="match status" value="1"/>
</dbReference>
<dbReference type="PROSITE" id="PS50850">
    <property type="entry name" value="MFS"/>
    <property type="match status" value="1"/>
</dbReference>
<comment type="catalytic activity">
    <reaction evidence="14">
        <text>L-threonyl-[protein] + ATP = O-phospho-L-threonyl-[protein] + ADP + H(+)</text>
        <dbReference type="Rhea" id="RHEA:46608"/>
        <dbReference type="Rhea" id="RHEA-COMP:11060"/>
        <dbReference type="Rhea" id="RHEA-COMP:11605"/>
        <dbReference type="ChEBI" id="CHEBI:15378"/>
        <dbReference type="ChEBI" id="CHEBI:30013"/>
        <dbReference type="ChEBI" id="CHEBI:30616"/>
        <dbReference type="ChEBI" id="CHEBI:61977"/>
        <dbReference type="ChEBI" id="CHEBI:456216"/>
        <dbReference type="EC" id="2.7.11.1"/>
    </reaction>
</comment>
<dbReference type="FunFam" id="3.30.200.20:FF:000236">
    <property type="entry name" value="Non-specific serine/threonine protein kinase"/>
    <property type="match status" value="1"/>
</dbReference>
<feature type="region of interest" description="Disordered" evidence="17">
    <location>
        <begin position="991"/>
        <end position="1021"/>
    </location>
</feature>
<dbReference type="InterPro" id="IPR020846">
    <property type="entry name" value="MFS_dom"/>
</dbReference>
<feature type="region of interest" description="Disordered" evidence="17">
    <location>
        <begin position="1043"/>
        <end position="1112"/>
    </location>
</feature>
<evidence type="ECO:0000259" key="19">
    <source>
        <dbReference type="PROSITE" id="PS50011"/>
    </source>
</evidence>
<dbReference type="EC" id="2.7.11.1" evidence="4"/>
<dbReference type="Gene3D" id="1.20.1250.20">
    <property type="entry name" value="MFS general substrate transporter like domains"/>
    <property type="match status" value="2"/>
</dbReference>
<feature type="transmembrane region" description="Helical" evidence="18">
    <location>
        <begin position="156"/>
        <end position="176"/>
    </location>
</feature>
<evidence type="ECO:0000256" key="5">
    <source>
        <dbReference type="ARBA" id="ARBA00022448"/>
    </source>
</evidence>
<dbReference type="InterPro" id="IPR032270">
    <property type="entry name" value="AMPK_C"/>
</dbReference>
<evidence type="ECO:0000256" key="9">
    <source>
        <dbReference type="ARBA" id="ARBA00022777"/>
    </source>
</evidence>
<dbReference type="PROSITE" id="PS00108">
    <property type="entry name" value="PROTEIN_KINASE_ST"/>
    <property type="match status" value="1"/>
</dbReference>
<dbReference type="GO" id="GO:0005634">
    <property type="term" value="C:nucleus"/>
    <property type="evidence" value="ECO:0007669"/>
    <property type="project" value="UniProtKB-SubCell"/>
</dbReference>
<dbReference type="InterPro" id="IPR036259">
    <property type="entry name" value="MFS_trans_sf"/>
</dbReference>
<dbReference type="PROSITE" id="PS50011">
    <property type="entry name" value="PROTEIN_KINASE_DOM"/>
    <property type="match status" value="1"/>
</dbReference>
<feature type="region of interest" description="Disordered" evidence="17">
    <location>
        <begin position="538"/>
        <end position="610"/>
    </location>
</feature>
<dbReference type="GO" id="GO:0035556">
    <property type="term" value="P:intracellular signal transduction"/>
    <property type="evidence" value="ECO:0007669"/>
    <property type="project" value="TreeGrafter"/>
</dbReference>
<sequence length="1432" mass="158181">MVSAIDDNAALDKQIEETTAPKHGNLHQDVEIGPDAVDIERIEKVYAKLDRRILPAFWILYFMCSAIRSNIGLAQTMNIKQGHDLASELSLTPKQVSTGLALFYVCYVIFDLPSNLVMSRVSPHAWMSRIVISVAIIGMCFTAVKAAWSFYLLRLLLGIVIAGMWPGMSYYLTLFYPPSRTGKRIGRYFTASQVSAAVVGLVSAGFQKMDGLGGLVGFQWMFLLYGVVGFLVGISLLWWLPDRPLPPGETRVRTGLERFLPESKPALTGEDARIHYEDLTRVYHRRMWDMKDVWHVLIDWRLWPLVMMYFGVVGVGIGTQNYASVIIRGINPGLSGIDLSLLTAPIWIMDLIAILIVTPLSDRFHHHRALFFSAAVLIQITGLLVTTFAGGLNSWARYGGLLMVGFGLGPTVPICMAMTNEIFQSRHGEVGVAAASALVSGLGNLGSILTTYALYTGWPADSVGVNKYRKSNLVMVGILCVSILSAAVMVVLLRVFGNNKAKQISSASSTSEGEAVFSYPTTHARALGCSLEPDTTCWEASQSDHHSPPAPPPIMSPAIENDDLEELSLSMPTPRRGGASTTRTVDFQTPDPVLPAPSVEPNKARDSKASQRLGQYTIVKTLGEGSFGKVKLATHQVSGQKVALKIINRKRLVTRDMAGRIEREIQYLQLLRHPHIIKLYTVITTPTEIIMVLEYAGGELFDYIVNNGRLQEDKARKFFQQIVCAVEYCHRHKIVHRDLKPENLLLDDQYNVKIADFGLSNIMTDGNFLKTSCGSPNYAAPEVISGKLYAGPEVDVWSCGVILYVLLVGRLPFDDEYIPTLFKKIAAGNYSIPNYLSPGAVSLIKKMLMVNPVHRITIGEIRMDPWFTKDLPAYLEPPIQEFFDTGIDPNKAIDPKSVAPSQPAPIVQKLHETVVSKLGKTMGYAKHDVQEALARDEPSAIKDAYLIVRENQIMKANPLLTNEQNLHPFLASSPPSGHDYLSQSIPQVLAGGSRPQIIPPPSADHERARQGSNASSQLANVRSPVSTIAILPSSLTEYHTAYMKGQPRPSPASQGLEGSPLTGQTDEQRAANARRLKPNFRTLPDPQRPRPEPMTALPAKKARPTKWQFGIRSRNQPAEAMLAIFKALKAMGADWEIPEPRKAGGGSGSRSRSGSQGSQEQPESRSRTHSQGSSISSHSSQGDARSDDEDSPHRKPLTVRNASSDQETRGRQKHHYNHANDWGYRVPDDPWVINARFRKDGMFPPGVAHPSSTHSSRVDLHHDPSARRRSSTTTSTSSHAVDGMTHADGSYDLSDYPQPDEAVWIYMSIQLYSIDREFFVVDFKCAGYERLVSNLVREIKANPSVTDFSSSHRSKHQHEDGWDDEQGVWRRLDEGEPLPEDLAKELRDGGKGVLRERTEEVGVGRTEGEKVCTSPFPFLDVASTLILQLSGE</sequence>
<dbReference type="GO" id="GO:0106310">
    <property type="term" value="F:protein serine kinase activity"/>
    <property type="evidence" value="ECO:0007669"/>
    <property type="project" value="RHEA"/>
</dbReference>
<evidence type="ECO:0000256" key="7">
    <source>
        <dbReference type="ARBA" id="ARBA00022679"/>
    </source>
</evidence>
<accession>A0A162WG43</accession>
<protein>
    <recommendedName>
        <fullName evidence="4">non-specific serine/threonine protein kinase</fullName>
        <ecNumber evidence="4">2.7.11.1</ecNumber>
    </recommendedName>
</protein>
<dbReference type="Gene3D" id="3.30.310.80">
    <property type="entry name" value="Kinase associated domain 1, KA1"/>
    <property type="match status" value="2"/>
</dbReference>
<gene>
    <name evidence="21" type="primary">snf1</name>
    <name evidence="21" type="ORF">ST47_g9860</name>
</gene>
<keyword evidence="10 16" id="KW-0067">ATP-binding</keyword>
<dbReference type="Proteomes" id="UP000076837">
    <property type="component" value="Unassembled WGS sequence"/>
</dbReference>
<keyword evidence="6" id="KW-0723">Serine/threonine-protein kinase</keyword>
<dbReference type="GO" id="GO:0005524">
    <property type="term" value="F:ATP binding"/>
    <property type="evidence" value="ECO:0007669"/>
    <property type="project" value="UniProtKB-UniRule"/>
</dbReference>
<feature type="compositionally biased region" description="Basic and acidic residues" evidence="17">
    <location>
        <begin position="1256"/>
        <end position="1266"/>
    </location>
</feature>
<evidence type="ECO:0000256" key="17">
    <source>
        <dbReference type="SAM" id="MobiDB-lite"/>
    </source>
</evidence>
<dbReference type="InterPro" id="IPR011701">
    <property type="entry name" value="MFS"/>
</dbReference>
<feature type="compositionally biased region" description="Low complexity" evidence="17">
    <location>
        <begin position="1169"/>
        <end position="1182"/>
    </location>
</feature>
<feature type="transmembrane region" description="Helical" evidence="18">
    <location>
        <begin position="96"/>
        <end position="118"/>
    </location>
</feature>
<evidence type="ECO:0000256" key="12">
    <source>
        <dbReference type="ARBA" id="ARBA00023242"/>
    </source>
</evidence>
<feature type="transmembrane region" description="Helical" evidence="18">
    <location>
        <begin position="218"/>
        <end position="240"/>
    </location>
</feature>
<comment type="similarity">
    <text evidence="3">Belongs to the protein kinase superfamily. CAMK Ser/Thr protein kinase family. SNF1 subfamily.</text>
</comment>
<feature type="transmembrane region" description="Helical" evidence="18">
    <location>
        <begin position="475"/>
        <end position="496"/>
    </location>
</feature>
<dbReference type="FunFam" id="1.10.510.10:FF:000544">
    <property type="entry name" value="Non-specific serine/threonine protein kinase"/>
    <property type="match status" value="1"/>
</dbReference>
<evidence type="ECO:0000256" key="18">
    <source>
        <dbReference type="SAM" id="Phobius"/>
    </source>
</evidence>
<evidence type="ECO:0000256" key="13">
    <source>
        <dbReference type="ARBA" id="ARBA00023277"/>
    </source>
</evidence>
<dbReference type="CDD" id="cd14079">
    <property type="entry name" value="STKc_AMPK_alpha"/>
    <property type="match status" value="1"/>
</dbReference>
<feature type="binding site" evidence="16">
    <location>
        <position position="645"/>
    </location>
    <ligand>
        <name>ATP</name>
        <dbReference type="ChEBI" id="CHEBI:30616"/>
    </ligand>
</feature>
<dbReference type="GO" id="GO:0016020">
    <property type="term" value="C:membrane"/>
    <property type="evidence" value="ECO:0007669"/>
    <property type="project" value="UniProtKB-SubCell"/>
</dbReference>
<dbReference type="PROSITE" id="PS00107">
    <property type="entry name" value="PROTEIN_KINASE_ATP"/>
    <property type="match status" value="1"/>
</dbReference>
<feature type="domain" description="Major facilitator superfamily (MFS) profile" evidence="20">
    <location>
        <begin position="53"/>
        <end position="494"/>
    </location>
</feature>
<feature type="transmembrane region" description="Helical" evidence="18">
    <location>
        <begin position="53"/>
        <end position="76"/>
    </location>
</feature>
<keyword evidence="5" id="KW-0813">Transport</keyword>
<feature type="region of interest" description="Disordered" evidence="17">
    <location>
        <begin position="1243"/>
        <end position="1283"/>
    </location>
</feature>
<feature type="transmembrane region" description="Helical" evidence="18">
    <location>
        <begin position="130"/>
        <end position="150"/>
    </location>
</feature>
<dbReference type="SUPFAM" id="SSF103473">
    <property type="entry name" value="MFS general substrate transporter"/>
    <property type="match status" value="1"/>
</dbReference>
<keyword evidence="22" id="KW-1185">Reference proteome</keyword>
<dbReference type="InterPro" id="IPR000719">
    <property type="entry name" value="Prot_kinase_dom"/>
</dbReference>
<keyword evidence="7" id="KW-0808">Transferase</keyword>
<dbReference type="SMART" id="SM00220">
    <property type="entry name" value="S_TKc"/>
    <property type="match status" value="1"/>
</dbReference>
<feature type="transmembrane region" description="Helical" evidence="18">
    <location>
        <begin position="398"/>
        <end position="418"/>
    </location>
</feature>
<keyword evidence="8 16" id="KW-0547">Nucleotide-binding</keyword>
<evidence type="ECO:0000256" key="3">
    <source>
        <dbReference type="ARBA" id="ARBA00006234"/>
    </source>
</evidence>
<proteinExistence type="inferred from homology"/>
<dbReference type="EMBL" id="JYNV01000309">
    <property type="protein sequence ID" value="KZM19004.1"/>
    <property type="molecule type" value="Genomic_DNA"/>
</dbReference>
<dbReference type="InterPro" id="IPR013896">
    <property type="entry name" value="SNF1_UBA"/>
</dbReference>
<dbReference type="GO" id="GO:0005737">
    <property type="term" value="C:cytoplasm"/>
    <property type="evidence" value="ECO:0007669"/>
    <property type="project" value="TreeGrafter"/>
</dbReference>
<evidence type="ECO:0000256" key="10">
    <source>
        <dbReference type="ARBA" id="ARBA00022840"/>
    </source>
</evidence>
<feature type="domain" description="Protein kinase" evidence="19">
    <location>
        <begin position="616"/>
        <end position="867"/>
    </location>
</feature>
<evidence type="ECO:0000313" key="21">
    <source>
        <dbReference type="EMBL" id="KZM19004.1"/>
    </source>
</evidence>
<comment type="catalytic activity">
    <reaction evidence="15">
        <text>L-seryl-[protein] + ATP = O-phospho-L-seryl-[protein] + ADP + H(+)</text>
        <dbReference type="Rhea" id="RHEA:17989"/>
        <dbReference type="Rhea" id="RHEA-COMP:9863"/>
        <dbReference type="Rhea" id="RHEA-COMP:11604"/>
        <dbReference type="ChEBI" id="CHEBI:15378"/>
        <dbReference type="ChEBI" id="CHEBI:29999"/>
        <dbReference type="ChEBI" id="CHEBI:30616"/>
        <dbReference type="ChEBI" id="CHEBI:83421"/>
        <dbReference type="ChEBI" id="CHEBI:456216"/>
        <dbReference type="EC" id="2.7.11.1"/>
    </reaction>
</comment>
<keyword evidence="13" id="KW-0119">Carbohydrate metabolism</keyword>
<dbReference type="Pfam" id="PF16579">
    <property type="entry name" value="AdenylateSensor"/>
    <property type="match status" value="1"/>
</dbReference>
<feature type="transmembrane region" description="Helical" evidence="18">
    <location>
        <begin position="339"/>
        <end position="357"/>
    </location>
</feature>
<evidence type="ECO:0000256" key="6">
    <source>
        <dbReference type="ARBA" id="ARBA00022527"/>
    </source>
</evidence>
<dbReference type="InterPro" id="IPR017441">
    <property type="entry name" value="Protein_kinase_ATP_BS"/>
</dbReference>
<dbReference type="PANTHER" id="PTHR24346:SF110">
    <property type="entry name" value="NON-SPECIFIC SERINE_THREONINE PROTEIN KINASE"/>
    <property type="match status" value="1"/>
</dbReference>
<dbReference type="CDD" id="cd14334">
    <property type="entry name" value="UBA_SNF1_fungi"/>
    <property type="match status" value="1"/>
</dbReference>
<comment type="subcellular location">
    <subcellularLocation>
        <location evidence="2">Membrane</location>
        <topology evidence="2">Multi-pass membrane protein</topology>
    </subcellularLocation>
    <subcellularLocation>
        <location evidence="1">Nucleus</location>
    </subcellularLocation>
</comment>
<evidence type="ECO:0000313" key="22">
    <source>
        <dbReference type="Proteomes" id="UP000076837"/>
    </source>
</evidence>
<feature type="transmembrane region" description="Helical" evidence="18">
    <location>
        <begin position="369"/>
        <end position="392"/>
    </location>
</feature>
<feature type="compositionally biased region" description="Polar residues" evidence="17">
    <location>
        <begin position="1010"/>
        <end position="1021"/>
    </location>
</feature>